<sequence length="143" mass="16120">MADQGNELFSSKLVNKVIKSQTREIVSNVAKFMKAEADAGRFLIDVKKVNARVSAATGVSERTVTRIKSKRKKVEESDTSFETPNKNRILPKRVTELDDFNLGVVRRIVDNFYLIEKQLPTLKGIQEKMRSDISFTGSKDLAV</sequence>
<accession>A0A1B6IWD7</accession>
<reference evidence="1" key="1">
    <citation type="submission" date="2015-11" db="EMBL/GenBank/DDBJ databases">
        <title>De novo transcriptome assembly of four potential Pierce s Disease insect vectors from Arizona vineyards.</title>
        <authorList>
            <person name="Tassone E.E."/>
        </authorList>
    </citation>
    <scope>NUCLEOTIDE SEQUENCE</scope>
</reference>
<protein>
    <submittedName>
        <fullName evidence="1">Uncharacterized protein</fullName>
    </submittedName>
</protein>
<gene>
    <name evidence="1" type="ORF">g.4969</name>
</gene>
<proteinExistence type="predicted"/>
<name>A0A1B6IWD7_9HEMI</name>
<evidence type="ECO:0000313" key="1">
    <source>
        <dbReference type="EMBL" id="JAS91238.1"/>
    </source>
</evidence>
<dbReference type="AlphaFoldDB" id="A0A1B6IWD7"/>
<organism evidence="1">
    <name type="scientific">Homalodisca liturata</name>
    <dbReference type="NCBI Taxonomy" id="320908"/>
    <lineage>
        <taxon>Eukaryota</taxon>
        <taxon>Metazoa</taxon>
        <taxon>Ecdysozoa</taxon>
        <taxon>Arthropoda</taxon>
        <taxon>Hexapoda</taxon>
        <taxon>Insecta</taxon>
        <taxon>Pterygota</taxon>
        <taxon>Neoptera</taxon>
        <taxon>Paraneoptera</taxon>
        <taxon>Hemiptera</taxon>
        <taxon>Auchenorrhyncha</taxon>
        <taxon>Membracoidea</taxon>
        <taxon>Cicadellidae</taxon>
        <taxon>Cicadellinae</taxon>
        <taxon>Proconiini</taxon>
        <taxon>Homalodisca</taxon>
    </lineage>
</organism>
<dbReference type="EMBL" id="GECU01016468">
    <property type="protein sequence ID" value="JAS91238.1"/>
    <property type="molecule type" value="Transcribed_RNA"/>
</dbReference>